<accession>A0A926F332</accession>
<dbReference type="RefSeq" id="WP_262435902.1">
    <property type="nucleotide sequence ID" value="NZ_JACRTF010000001.1"/>
</dbReference>
<dbReference type="EMBL" id="JACRTF010000001">
    <property type="protein sequence ID" value="MBC8594813.1"/>
    <property type="molecule type" value="Genomic_DNA"/>
</dbReference>
<organism evidence="3 4">
    <name type="scientific">Jilunia laotingensis</name>
    <dbReference type="NCBI Taxonomy" id="2763675"/>
    <lineage>
        <taxon>Bacteria</taxon>
        <taxon>Pseudomonadati</taxon>
        <taxon>Bacteroidota</taxon>
        <taxon>Bacteroidia</taxon>
        <taxon>Bacteroidales</taxon>
        <taxon>Bacteroidaceae</taxon>
        <taxon>Jilunia</taxon>
    </lineage>
</organism>
<dbReference type="AlphaFoldDB" id="A0A926F332"/>
<protein>
    <recommendedName>
        <fullName evidence="2">Lipocalin-like domain-containing protein</fullName>
    </recommendedName>
</protein>
<dbReference type="Gene3D" id="2.40.128.350">
    <property type="match status" value="1"/>
</dbReference>
<dbReference type="PROSITE" id="PS51257">
    <property type="entry name" value="PROKAR_LIPOPROTEIN"/>
    <property type="match status" value="1"/>
</dbReference>
<dbReference type="Pfam" id="PF14064">
    <property type="entry name" value="HmuY"/>
    <property type="match status" value="1"/>
</dbReference>
<dbReference type="Pfam" id="PF13944">
    <property type="entry name" value="Calycin_like"/>
    <property type="match status" value="1"/>
</dbReference>
<name>A0A926F332_9BACT</name>
<dbReference type="InterPro" id="IPR024311">
    <property type="entry name" value="Lipocalin-like"/>
</dbReference>
<feature type="signal peptide" evidence="1">
    <location>
        <begin position="1"/>
        <end position="21"/>
    </location>
</feature>
<evidence type="ECO:0000256" key="1">
    <source>
        <dbReference type="SAM" id="SignalP"/>
    </source>
</evidence>
<evidence type="ECO:0000259" key="2">
    <source>
        <dbReference type="Pfam" id="PF13944"/>
    </source>
</evidence>
<gene>
    <name evidence="3" type="ORF">H8744_16510</name>
</gene>
<feature type="chain" id="PRO_5038415969" description="Lipocalin-like domain-containing protein" evidence="1">
    <location>
        <begin position="22"/>
        <end position="338"/>
    </location>
</feature>
<evidence type="ECO:0000313" key="3">
    <source>
        <dbReference type="EMBL" id="MBC8594813.1"/>
    </source>
</evidence>
<keyword evidence="4" id="KW-1185">Reference proteome</keyword>
<dbReference type="Proteomes" id="UP000651085">
    <property type="component" value="Unassembled WGS sequence"/>
</dbReference>
<proteinExistence type="predicted"/>
<dbReference type="CDD" id="cd12105">
    <property type="entry name" value="HmuY"/>
    <property type="match status" value="1"/>
</dbReference>
<comment type="caution">
    <text evidence="3">The sequence shown here is derived from an EMBL/GenBank/DDBJ whole genome shotgun (WGS) entry which is preliminary data.</text>
</comment>
<sequence length="338" mass="36665">MKNLGNLAVLLFMLCACTSCNNDDDNTKPELAQKVAGTYNGDIELSVQEASQGTKGVEISVNRIAEDTVDVTFPAISFGSRTIPSVKSGAKVALNNNGSYSLTGTLSAKDGDINITGNFEGTVNGKTLEMNISYQLGAMPSPIKAIFSGSQSQASLTVNTSAYDTWTYVNLKTGETQTLKDFNAWEYYSNGQVVETKEATGDASLIKIDWHIAIHRYDIKTNGGAALATEETAMNAVKNIPAEGYTADEQTENEVIVDMSGMMDGKIGYVKSPLNRVLSQWLTKTPTGGMPPYEYEETNLIYLLKCADGTYAKLKFTDHQDTEGNTGRVSFTYEYPVE</sequence>
<dbReference type="InterPro" id="IPR025921">
    <property type="entry name" value="HmuY"/>
</dbReference>
<keyword evidence="1" id="KW-0732">Signal</keyword>
<reference evidence="3" key="1">
    <citation type="submission" date="2020-08" db="EMBL/GenBank/DDBJ databases">
        <title>Genome public.</title>
        <authorList>
            <person name="Liu C."/>
            <person name="Sun Q."/>
        </authorList>
    </citation>
    <scope>NUCLEOTIDE SEQUENCE</scope>
    <source>
        <strain evidence="3">N12</strain>
    </source>
</reference>
<feature type="domain" description="Lipocalin-like" evidence="2">
    <location>
        <begin position="35"/>
        <end position="149"/>
    </location>
</feature>
<evidence type="ECO:0000313" key="4">
    <source>
        <dbReference type="Proteomes" id="UP000651085"/>
    </source>
</evidence>